<reference evidence="1" key="1">
    <citation type="journal article" date="2023" name="G3 (Bethesda)">
        <title>A reference genome for the long-term kleptoplast-retaining sea slug Elysia crispata morphotype clarki.</title>
        <authorList>
            <person name="Eastman K.E."/>
            <person name="Pendleton A.L."/>
            <person name="Shaikh M.A."/>
            <person name="Suttiyut T."/>
            <person name="Ogas R."/>
            <person name="Tomko P."/>
            <person name="Gavelis G."/>
            <person name="Widhalm J.R."/>
            <person name="Wisecaver J.H."/>
        </authorList>
    </citation>
    <scope>NUCLEOTIDE SEQUENCE</scope>
    <source>
        <strain evidence="1">ECLA1</strain>
    </source>
</reference>
<accession>A0AAE1AZ45</accession>
<organism evidence="1 2">
    <name type="scientific">Elysia crispata</name>
    <name type="common">lettuce slug</name>
    <dbReference type="NCBI Taxonomy" id="231223"/>
    <lineage>
        <taxon>Eukaryota</taxon>
        <taxon>Metazoa</taxon>
        <taxon>Spiralia</taxon>
        <taxon>Lophotrochozoa</taxon>
        <taxon>Mollusca</taxon>
        <taxon>Gastropoda</taxon>
        <taxon>Heterobranchia</taxon>
        <taxon>Euthyneura</taxon>
        <taxon>Panpulmonata</taxon>
        <taxon>Sacoglossa</taxon>
        <taxon>Placobranchoidea</taxon>
        <taxon>Plakobranchidae</taxon>
        <taxon>Elysia</taxon>
    </lineage>
</organism>
<sequence length="91" mass="9906">MITTVKSDKKTVVSLETNPKTGFSQRAQRMAPLAAATAKKSEGIFRPMKSALKGLLFDCVSNSMGRVPALSRARRAGRNHLSMFETYTSIG</sequence>
<name>A0AAE1AZ45_9GAST</name>
<dbReference type="AlphaFoldDB" id="A0AAE1AZ45"/>
<comment type="caution">
    <text evidence="1">The sequence shown here is derived from an EMBL/GenBank/DDBJ whole genome shotgun (WGS) entry which is preliminary data.</text>
</comment>
<protein>
    <submittedName>
        <fullName evidence="1">Uncharacterized protein</fullName>
    </submittedName>
</protein>
<proteinExistence type="predicted"/>
<evidence type="ECO:0000313" key="2">
    <source>
        <dbReference type="Proteomes" id="UP001283361"/>
    </source>
</evidence>
<keyword evidence="2" id="KW-1185">Reference proteome</keyword>
<evidence type="ECO:0000313" key="1">
    <source>
        <dbReference type="EMBL" id="KAK3796537.1"/>
    </source>
</evidence>
<gene>
    <name evidence="1" type="ORF">RRG08_003253</name>
</gene>
<dbReference type="Proteomes" id="UP001283361">
    <property type="component" value="Unassembled WGS sequence"/>
</dbReference>
<dbReference type="EMBL" id="JAWDGP010000875">
    <property type="protein sequence ID" value="KAK3796537.1"/>
    <property type="molecule type" value="Genomic_DNA"/>
</dbReference>